<keyword evidence="1 5" id="KW-0812">Transmembrane</keyword>
<dbReference type="STRING" id="344612.A1CI42"/>
<feature type="compositionally biased region" description="Polar residues" evidence="4">
    <location>
        <begin position="36"/>
        <end position="45"/>
    </location>
</feature>
<keyword evidence="7" id="KW-1185">Reference proteome</keyword>
<evidence type="ECO:0008006" key="8">
    <source>
        <dbReference type="Google" id="ProtNLM"/>
    </source>
</evidence>
<dbReference type="GO" id="GO:0006890">
    <property type="term" value="P:retrograde vesicle-mediated transport, Golgi to endoplasmic reticulum"/>
    <property type="evidence" value="ECO:0007669"/>
    <property type="project" value="TreeGrafter"/>
</dbReference>
<dbReference type="OrthoDB" id="5393181at2759"/>
<protein>
    <recommendedName>
        <fullName evidence="8">GET complex, subunit GET2</fullName>
    </recommendedName>
</protein>
<name>A1CI42_ASPCL</name>
<organism evidence="6 7">
    <name type="scientific">Aspergillus clavatus (strain ATCC 1007 / CBS 513.65 / DSM 816 / NCTC 3887 / NRRL 1 / QM 1276 / 107)</name>
    <dbReference type="NCBI Taxonomy" id="344612"/>
    <lineage>
        <taxon>Eukaryota</taxon>
        <taxon>Fungi</taxon>
        <taxon>Dikarya</taxon>
        <taxon>Ascomycota</taxon>
        <taxon>Pezizomycotina</taxon>
        <taxon>Eurotiomycetes</taxon>
        <taxon>Eurotiomycetidae</taxon>
        <taxon>Eurotiales</taxon>
        <taxon>Aspergillaceae</taxon>
        <taxon>Aspergillus</taxon>
        <taxon>Aspergillus subgen. Fumigati</taxon>
    </lineage>
</organism>
<accession>A1CI42</accession>
<feature type="compositionally biased region" description="Basic and acidic residues" evidence="4">
    <location>
        <begin position="18"/>
        <end position="34"/>
    </location>
</feature>
<dbReference type="RefSeq" id="XP_001271973.1">
    <property type="nucleotide sequence ID" value="XM_001271972.1"/>
</dbReference>
<reference evidence="6 7" key="1">
    <citation type="journal article" date="2008" name="PLoS Genet.">
        <title>Genomic islands in the pathogenic filamentous fungus Aspergillus fumigatus.</title>
        <authorList>
            <person name="Fedorova N.D."/>
            <person name="Khaldi N."/>
            <person name="Joardar V.S."/>
            <person name="Maiti R."/>
            <person name="Amedeo P."/>
            <person name="Anderson M.J."/>
            <person name="Crabtree J."/>
            <person name="Silva J.C."/>
            <person name="Badger J.H."/>
            <person name="Albarraq A."/>
            <person name="Angiuoli S."/>
            <person name="Bussey H."/>
            <person name="Bowyer P."/>
            <person name="Cotty P.J."/>
            <person name="Dyer P.S."/>
            <person name="Egan A."/>
            <person name="Galens K."/>
            <person name="Fraser-Liggett C.M."/>
            <person name="Haas B.J."/>
            <person name="Inman J.M."/>
            <person name="Kent R."/>
            <person name="Lemieux S."/>
            <person name="Malavazi I."/>
            <person name="Orvis J."/>
            <person name="Roemer T."/>
            <person name="Ronning C.M."/>
            <person name="Sundaram J.P."/>
            <person name="Sutton G."/>
            <person name="Turner G."/>
            <person name="Venter J.C."/>
            <person name="White O.R."/>
            <person name="Whitty B.R."/>
            <person name="Youngman P."/>
            <person name="Wolfe K.H."/>
            <person name="Goldman G.H."/>
            <person name="Wortman J.R."/>
            <person name="Jiang B."/>
            <person name="Denning D.W."/>
            <person name="Nierman W.C."/>
        </authorList>
    </citation>
    <scope>NUCLEOTIDE SEQUENCE [LARGE SCALE GENOMIC DNA]</scope>
    <source>
        <strain evidence="7">ATCC 1007 / CBS 513.65 / DSM 816 / NCTC 3887 / NRRL 1</strain>
    </source>
</reference>
<evidence type="ECO:0000256" key="5">
    <source>
        <dbReference type="SAM" id="Phobius"/>
    </source>
</evidence>
<evidence type="ECO:0000313" key="7">
    <source>
        <dbReference type="Proteomes" id="UP000006701"/>
    </source>
</evidence>
<dbReference type="HOGENOM" id="CLU_1019410_0_0_1"/>
<feature type="transmembrane region" description="Helical" evidence="5">
    <location>
        <begin position="269"/>
        <end position="287"/>
    </location>
</feature>
<dbReference type="PANTHER" id="PTHR28263">
    <property type="entry name" value="GOLGI TO ER TRAFFIC PROTEIN 2"/>
    <property type="match status" value="1"/>
</dbReference>
<dbReference type="EMBL" id="DS027054">
    <property type="protein sequence ID" value="EAW10547.1"/>
    <property type="molecule type" value="Genomic_DNA"/>
</dbReference>
<keyword evidence="2 5" id="KW-1133">Transmembrane helix</keyword>
<dbReference type="Pfam" id="PF08690">
    <property type="entry name" value="GET2"/>
    <property type="match status" value="1"/>
</dbReference>
<feature type="compositionally biased region" description="Pro residues" evidence="4">
    <location>
        <begin position="53"/>
        <end position="82"/>
    </location>
</feature>
<feature type="transmembrane region" description="Helical" evidence="5">
    <location>
        <begin position="194"/>
        <end position="219"/>
    </location>
</feature>
<sequence length="293" mass="31119">MSSAEESPAQRAARLRRERREAKIKEGGAARLDKITSLSGRTPQSIREETSPIPSPSPSPQPPAPVSMPETGPFPGPPPRQFPGPTASVEDHPPEDLQAQQEYIRSLLRQNGPPPTEPGLDDDPMKLLNTLMSGGIPGGIPGADPSAGGAGLSQANLAGTLGSLGLPPWAANWLGAAARPQTDEEKRDIRTWKVLHVVFAVAMGIYLLLVLGASVATFGSQPPPPATARNPFVLFTTAELLLGGTRIMLSNRGGGLVGPALWIQLFRDVIQDGSIVLFLLGMSAWWTRDWMAV</sequence>
<dbReference type="eggNOG" id="ENOG502S1RY">
    <property type="taxonomic scope" value="Eukaryota"/>
</dbReference>
<dbReference type="PANTHER" id="PTHR28263:SF1">
    <property type="entry name" value="GOLGI TO ER TRAFFIC PROTEIN 2"/>
    <property type="match status" value="1"/>
</dbReference>
<keyword evidence="3 5" id="KW-0472">Membrane</keyword>
<dbReference type="OMA" id="MRYGQIF"/>
<dbReference type="VEuPathDB" id="FungiDB:ACLA_050190"/>
<feature type="region of interest" description="Disordered" evidence="4">
    <location>
        <begin position="1"/>
        <end position="93"/>
    </location>
</feature>
<dbReference type="KEGG" id="act:ACLA_050190"/>
<gene>
    <name evidence="6" type="ORF">ACLA_050190</name>
</gene>
<evidence type="ECO:0000256" key="3">
    <source>
        <dbReference type="ARBA" id="ARBA00023136"/>
    </source>
</evidence>
<dbReference type="AlphaFoldDB" id="A1CI42"/>
<evidence type="ECO:0000256" key="1">
    <source>
        <dbReference type="ARBA" id="ARBA00022692"/>
    </source>
</evidence>
<evidence type="ECO:0000313" key="6">
    <source>
        <dbReference type="EMBL" id="EAW10547.1"/>
    </source>
</evidence>
<proteinExistence type="predicted"/>
<evidence type="ECO:0000256" key="2">
    <source>
        <dbReference type="ARBA" id="ARBA00022989"/>
    </source>
</evidence>
<evidence type="ECO:0000256" key="4">
    <source>
        <dbReference type="SAM" id="MobiDB-lite"/>
    </source>
</evidence>
<dbReference type="GeneID" id="4703743"/>
<dbReference type="InterPro" id="IPR028143">
    <property type="entry name" value="Get2/sif1"/>
</dbReference>
<dbReference type="Proteomes" id="UP000006701">
    <property type="component" value="Unassembled WGS sequence"/>
</dbReference>